<sequence length="183" mass="19289">MNWDNLLADLESRFEAERRADLAAQSADLAEAEVSQIRMGDRLRGAPGRHVWLRTRSGAHVDGVVLRAEDGFVLVDEGDGLQAIVPTDALAVAGPLPGPAPRGRARRTPTLQGALRELARLGARVRVVLSGGDVVGRVVRVGADWFDVLVDTAETATTRSATAPVDGGVVTVALGAVEAVRSR</sequence>
<keyword evidence="2" id="KW-1185">Reference proteome</keyword>
<evidence type="ECO:0008006" key="3">
    <source>
        <dbReference type="Google" id="ProtNLM"/>
    </source>
</evidence>
<accession>A0A448HJQ3</accession>
<dbReference type="AlphaFoldDB" id="A0A448HJQ3"/>
<dbReference type="Proteomes" id="UP000266895">
    <property type="component" value="Chromosome"/>
</dbReference>
<organism evidence="1 2">
    <name type="scientific">Actinomyces howellii</name>
    <dbReference type="NCBI Taxonomy" id="52771"/>
    <lineage>
        <taxon>Bacteria</taxon>
        <taxon>Bacillati</taxon>
        <taxon>Actinomycetota</taxon>
        <taxon>Actinomycetes</taxon>
        <taxon>Actinomycetales</taxon>
        <taxon>Actinomycetaceae</taxon>
        <taxon>Actinomyces</taxon>
    </lineage>
</organism>
<dbReference type="KEGG" id="ahw:NCTC11636_02409"/>
<gene>
    <name evidence="1" type="ORF">NCTC11636_02409</name>
</gene>
<reference evidence="1 2" key="1">
    <citation type="submission" date="2018-12" db="EMBL/GenBank/DDBJ databases">
        <authorList>
            <consortium name="Pathogen Informatics"/>
        </authorList>
    </citation>
    <scope>NUCLEOTIDE SEQUENCE [LARGE SCALE GENOMIC DNA]</scope>
    <source>
        <strain evidence="1 2">NCTC11636</strain>
    </source>
</reference>
<dbReference type="RefSeq" id="WP_126383418.1">
    <property type="nucleotide sequence ID" value="NZ_LR134350.1"/>
</dbReference>
<dbReference type="OrthoDB" id="3827359at2"/>
<name>A0A448HJQ3_9ACTO</name>
<evidence type="ECO:0000313" key="1">
    <source>
        <dbReference type="EMBL" id="VEG29936.1"/>
    </source>
</evidence>
<protein>
    <recommendedName>
        <fullName evidence="3">Fis family transcriptional regulator</fullName>
    </recommendedName>
</protein>
<evidence type="ECO:0000313" key="2">
    <source>
        <dbReference type="Proteomes" id="UP000266895"/>
    </source>
</evidence>
<dbReference type="EMBL" id="LR134350">
    <property type="protein sequence ID" value="VEG29936.1"/>
    <property type="molecule type" value="Genomic_DNA"/>
</dbReference>
<proteinExistence type="predicted"/>